<feature type="active site" description="Proton donor" evidence="13">
    <location>
        <position position="860"/>
    </location>
</feature>
<feature type="binding site" evidence="14">
    <location>
        <position position="774"/>
    </location>
    <ligand>
        <name>substrate</name>
    </ligand>
</feature>
<evidence type="ECO:0000256" key="11">
    <source>
        <dbReference type="ARBA" id="ARBA00022842"/>
    </source>
</evidence>
<evidence type="ECO:0000256" key="14">
    <source>
        <dbReference type="PIRSR" id="PIRSR000853-2"/>
    </source>
</evidence>
<evidence type="ECO:0000259" key="18">
    <source>
        <dbReference type="Pfam" id="PF02896"/>
    </source>
</evidence>
<dbReference type="EC" id="2.7.9.1" evidence="4 12"/>
<feature type="binding site" evidence="14">
    <location>
        <position position="798"/>
    </location>
    <ligand>
        <name>substrate</name>
    </ligand>
</feature>
<comment type="catalytic activity">
    <reaction evidence="12">
        <text>pyruvate + phosphate + ATP = phosphoenolpyruvate + AMP + diphosphate + H(+)</text>
        <dbReference type="Rhea" id="RHEA:10756"/>
        <dbReference type="ChEBI" id="CHEBI:15361"/>
        <dbReference type="ChEBI" id="CHEBI:15378"/>
        <dbReference type="ChEBI" id="CHEBI:30616"/>
        <dbReference type="ChEBI" id="CHEBI:33019"/>
        <dbReference type="ChEBI" id="CHEBI:43474"/>
        <dbReference type="ChEBI" id="CHEBI:58702"/>
        <dbReference type="ChEBI" id="CHEBI:456215"/>
        <dbReference type="EC" id="2.7.9.1"/>
    </reaction>
</comment>
<dbReference type="GO" id="GO:0046872">
    <property type="term" value="F:metal ion binding"/>
    <property type="evidence" value="ECO:0007669"/>
    <property type="project" value="UniProtKB-UniRule"/>
</dbReference>
<keyword evidence="10" id="KW-0067">ATP-binding</keyword>
<evidence type="ECO:0000256" key="8">
    <source>
        <dbReference type="ARBA" id="ARBA00022741"/>
    </source>
</evidence>
<dbReference type="InterPro" id="IPR008279">
    <property type="entry name" value="PEP-util_enz_mobile_dom"/>
</dbReference>
<evidence type="ECO:0000256" key="7">
    <source>
        <dbReference type="ARBA" id="ARBA00022723"/>
    </source>
</evidence>
<feature type="domain" description="Pyruvate phosphate dikinase AMP/ATP-binding" evidence="17">
    <location>
        <begin position="324"/>
        <end position="375"/>
    </location>
</feature>
<evidence type="ECO:0000256" key="2">
    <source>
        <dbReference type="ARBA" id="ARBA00003144"/>
    </source>
</evidence>
<dbReference type="InterPro" id="IPR002192">
    <property type="entry name" value="PPDK_AMP/ATP-bd"/>
</dbReference>
<keyword evidence="9" id="KW-0418">Kinase</keyword>
<evidence type="ECO:0000256" key="6">
    <source>
        <dbReference type="ARBA" id="ARBA00022679"/>
    </source>
</evidence>
<feature type="binding site" evidence="14">
    <location>
        <position position="583"/>
    </location>
    <ligand>
        <name>substrate</name>
    </ligand>
</feature>
<feature type="binding site" evidence="14">
    <location>
        <position position="795"/>
    </location>
    <ligand>
        <name>substrate</name>
    </ligand>
</feature>
<evidence type="ECO:0000256" key="5">
    <source>
        <dbReference type="ARBA" id="ARBA00020138"/>
    </source>
</evidence>
<feature type="binding site" evidence="14">
    <location>
        <position position="796"/>
    </location>
    <ligand>
        <name>substrate</name>
    </ligand>
</feature>
<keyword evidence="8" id="KW-0547">Nucleotide-binding</keyword>
<dbReference type="InterPro" id="IPR015813">
    <property type="entry name" value="Pyrv/PenolPyrv_kinase-like_dom"/>
</dbReference>
<dbReference type="PANTHER" id="PTHR22931">
    <property type="entry name" value="PHOSPHOENOLPYRUVATE DIKINASE-RELATED"/>
    <property type="match status" value="1"/>
</dbReference>
<feature type="binding site" evidence="15">
    <location>
        <position position="774"/>
    </location>
    <ligand>
        <name>Mg(2+)</name>
        <dbReference type="ChEBI" id="CHEBI:18420"/>
    </ligand>
</feature>
<dbReference type="InterPro" id="IPR010121">
    <property type="entry name" value="Pyruvate_phosphate_dikinase"/>
</dbReference>
<dbReference type="InterPro" id="IPR013815">
    <property type="entry name" value="ATP_grasp_subdomain_1"/>
</dbReference>
<feature type="binding site" evidence="15">
    <location>
        <position position="798"/>
    </location>
    <ligand>
        <name>Mg(2+)</name>
        <dbReference type="ChEBI" id="CHEBI:18420"/>
    </ligand>
</feature>
<evidence type="ECO:0000256" key="4">
    <source>
        <dbReference type="ARBA" id="ARBA00011994"/>
    </source>
</evidence>
<evidence type="ECO:0000256" key="1">
    <source>
        <dbReference type="ARBA" id="ARBA00001946"/>
    </source>
</evidence>
<comment type="function">
    <text evidence="2">Catalyzes the reversible phosphorylation of pyruvate and phosphate.</text>
</comment>
<accession>A0AAU7DPU4</accession>
<evidence type="ECO:0000259" key="16">
    <source>
        <dbReference type="Pfam" id="PF00391"/>
    </source>
</evidence>
<dbReference type="SUPFAM" id="SSF56059">
    <property type="entry name" value="Glutathione synthetase ATP-binding domain-like"/>
    <property type="match status" value="1"/>
</dbReference>
<dbReference type="GO" id="GO:0050242">
    <property type="term" value="F:pyruvate, phosphate dikinase activity"/>
    <property type="evidence" value="ECO:0007669"/>
    <property type="project" value="UniProtKB-UniRule"/>
</dbReference>
<dbReference type="Gene3D" id="3.50.30.10">
    <property type="entry name" value="Phosphohistidine domain"/>
    <property type="match status" value="1"/>
</dbReference>
<reference evidence="19" key="1">
    <citation type="submission" date="2023-03" db="EMBL/GenBank/DDBJ databases">
        <title>Edaphobacter sp.</title>
        <authorList>
            <person name="Huber K.J."/>
            <person name="Papendorf J."/>
            <person name="Pilke C."/>
            <person name="Bunk B."/>
            <person name="Sproeer C."/>
            <person name="Pester M."/>
        </authorList>
    </citation>
    <scope>NUCLEOTIDE SEQUENCE</scope>
    <source>
        <strain evidence="19">DSM 110680</strain>
    </source>
</reference>
<feature type="domain" description="PEP-utilising enzyme mobile" evidence="16">
    <location>
        <begin position="446"/>
        <end position="524"/>
    </location>
</feature>
<dbReference type="Gene3D" id="3.30.470.20">
    <property type="entry name" value="ATP-grasp fold, B domain"/>
    <property type="match status" value="1"/>
</dbReference>
<dbReference type="InterPro" id="IPR040442">
    <property type="entry name" value="Pyrv_kinase-like_dom_sf"/>
</dbReference>
<dbReference type="Pfam" id="PF00391">
    <property type="entry name" value="PEP-utilizers"/>
    <property type="match status" value="1"/>
</dbReference>
<keyword evidence="11 15" id="KW-0460">Magnesium</keyword>
<dbReference type="InterPro" id="IPR036637">
    <property type="entry name" value="Phosphohistidine_dom_sf"/>
</dbReference>
<dbReference type="SUPFAM" id="SSF52009">
    <property type="entry name" value="Phosphohistidine domain"/>
    <property type="match status" value="1"/>
</dbReference>
<proteinExistence type="inferred from homology"/>
<evidence type="ECO:0000256" key="12">
    <source>
        <dbReference type="PIRNR" id="PIRNR000853"/>
    </source>
</evidence>
<dbReference type="Gene3D" id="3.30.1490.20">
    <property type="entry name" value="ATP-grasp fold, A domain"/>
    <property type="match status" value="1"/>
</dbReference>
<dbReference type="NCBIfam" id="TIGR01828">
    <property type="entry name" value="pyru_phos_dikin"/>
    <property type="match status" value="1"/>
</dbReference>
<feature type="domain" description="Pyruvate phosphate dikinase AMP/ATP-binding" evidence="17">
    <location>
        <begin position="86"/>
        <end position="308"/>
    </location>
</feature>
<keyword evidence="19" id="KW-0670">Pyruvate</keyword>
<comment type="similarity">
    <text evidence="3 12">Belongs to the PEP-utilizing enzyme family.</text>
</comment>
<keyword evidence="7 15" id="KW-0479">Metal-binding</keyword>
<dbReference type="Pfam" id="PF01326">
    <property type="entry name" value="PPDK_N"/>
    <property type="match status" value="3"/>
</dbReference>
<dbReference type="InterPro" id="IPR000121">
    <property type="entry name" value="PEP_util_C"/>
</dbReference>
<feature type="domain" description="PEP-utilising enzyme C-terminal" evidence="18">
    <location>
        <begin position="541"/>
        <end position="899"/>
    </location>
</feature>
<dbReference type="InterPro" id="IPR018274">
    <property type="entry name" value="PEP_util_AS"/>
</dbReference>
<dbReference type="InterPro" id="IPR023151">
    <property type="entry name" value="PEP_util_CS"/>
</dbReference>
<dbReference type="RefSeq" id="WP_348264557.1">
    <property type="nucleotide sequence ID" value="NZ_CP121196.1"/>
</dbReference>
<dbReference type="Gene3D" id="1.20.80.30">
    <property type="match status" value="1"/>
</dbReference>
<feature type="domain" description="Pyruvate phosphate dikinase AMP/ATP-binding" evidence="17">
    <location>
        <begin position="40"/>
        <end position="85"/>
    </location>
</feature>
<dbReference type="NCBIfam" id="NF004531">
    <property type="entry name" value="PRK05878.1"/>
    <property type="match status" value="1"/>
</dbReference>
<evidence type="ECO:0000313" key="19">
    <source>
        <dbReference type="EMBL" id="XBH19341.1"/>
    </source>
</evidence>
<feature type="binding site" evidence="14">
    <location>
        <position position="639"/>
    </location>
    <ligand>
        <name>substrate</name>
    </ligand>
</feature>
<dbReference type="SUPFAM" id="SSF51621">
    <property type="entry name" value="Phosphoenolpyruvate/pyruvate domain"/>
    <property type="match status" value="1"/>
</dbReference>
<organism evidence="19">
    <name type="scientific">Telmatobacter sp. DSM 110680</name>
    <dbReference type="NCBI Taxonomy" id="3036704"/>
    <lineage>
        <taxon>Bacteria</taxon>
        <taxon>Pseudomonadati</taxon>
        <taxon>Acidobacteriota</taxon>
        <taxon>Terriglobia</taxon>
        <taxon>Terriglobales</taxon>
        <taxon>Acidobacteriaceae</taxon>
        <taxon>Telmatobacter</taxon>
    </lineage>
</organism>
<dbReference type="Gene3D" id="1.10.189.10">
    <property type="entry name" value="Pyruvate Phosphate Dikinase, domain 2"/>
    <property type="match status" value="1"/>
</dbReference>
<evidence type="ECO:0000259" key="17">
    <source>
        <dbReference type="Pfam" id="PF01326"/>
    </source>
</evidence>
<dbReference type="Gene3D" id="3.20.20.60">
    <property type="entry name" value="Phosphoenolpyruvate-binding domains"/>
    <property type="match status" value="1"/>
</dbReference>
<evidence type="ECO:0000256" key="13">
    <source>
        <dbReference type="PIRSR" id="PIRSR000853-1"/>
    </source>
</evidence>
<dbReference type="GO" id="GO:0016301">
    <property type="term" value="F:kinase activity"/>
    <property type="evidence" value="ECO:0007669"/>
    <property type="project" value="UniProtKB-UniRule"/>
</dbReference>
<dbReference type="PROSITE" id="PS00742">
    <property type="entry name" value="PEP_ENZYMES_2"/>
    <property type="match status" value="1"/>
</dbReference>
<feature type="active site" description="Tele-phosphohistidine intermediate" evidence="13">
    <location>
        <position position="476"/>
    </location>
</feature>
<dbReference type="PROSITE" id="PS00370">
    <property type="entry name" value="PEP_ENZYMES_PHOS_SITE"/>
    <property type="match status" value="1"/>
</dbReference>
<evidence type="ECO:0000256" key="9">
    <source>
        <dbReference type="ARBA" id="ARBA00022777"/>
    </source>
</evidence>
<gene>
    <name evidence="19" type="primary">ppdK</name>
    <name evidence="19" type="ORF">P8935_08490</name>
</gene>
<dbReference type="Pfam" id="PF02896">
    <property type="entry name" value="PEP-utilizers_C"/>
    <property type="match status" value="1"/>
</dbReference>
<keyword evidence="6 19" id="KW-0808">Transferase</keyword>
<dbReference type="GO" id="GO:0005524">
    <property type="term" value="F:ATP binding"/>
    <property type="evidence" value="ECO:0007669"/>
    <property type="project" value="UniProtKB-UniRule"/>
</dbReference>
<feature type="binding site" evidence="14">
    <location>
        <position position="797"/>
    </location>
    <ligand>
        <name>substrate</name>
    </ligand>
</feature>
<evidence type="ECO:0000256" key="15">
    <source>
        <dbReference type="PIRSR" id="PIRSR000853-3"/>
    </source>
</evidence>
<dbReference type="PANTHER" id="PTHR22931:SF9">
    <property type="entry name" value="PYRUVATE, PHOSPHATE DIKINASE 1, CHLOROPLASTIC"/>
    <property type="match status" value="1"/>
</dbReference>
<comment type="cofactor">
    <cofactor evidence="1 12 15">
        <name>Mg(2+)</name>
        <dbReference type="ChEBI" id="CHEBI:18420"/>
    </cofactor>
</comment>
<dbReference type="PIRSF" id="PIRSF000853">
    <property type="entry name" value="PPDK"/>
    <property type="match status" value="1"/>
</dbReference>
<dbReference type="AlphaFoldDB" id="A0AAU7DPU4"/>
<protein>
    <recommendedName>
        <fullName evidence="5 12">Pyruvate, phosphate dikinase</fullName>
        <ecNumber evidence="4 12">2.7.9.1</ecNumber>
    </recommendedName>
</protein>
<dbReference type="EMBL" id="CP121196">
    <property type="protein sequence ID" value="XBH19341.1"/>
    <property type="molecule type" value="Genomic_DNA"/>
</dbReference>
<evidence type="ECO:0000256" key="10">
    <source>
        <dbReference type="ARBA" id="ARBA00022840"/>
    </source>
</evidence>
<name>A0AAU7DPU4_9BACT</name>
<sequence>MTQGVVDQQLAGPAGTTSTTTQYVYFFGDGKADGNGRMKDVLGGKGAGLAEMTNAGLPVPPGFTIQTEACREYMRGKVSPQIDVETHAALARLEKLQGQKLGTGENPLLVSVRSGAKFSMPGMMDTILNLGLNDKAVEALAKRTDNPRFAYDSYRRLIQMFGDVVLDVPKKKFEHIFDSIKLREKVKFDYELQPKALQDIIAEYKKLVRKETGKDFPQGPLDQLVQARDAVFRSWNNDRAKTYRRINHIDDWLGTAVNVQAMVFGNLGENSGTGVGFTRNPATGEHVFFGEYLMNAQGEDVVSGVRTPLSISELERAMPKVYDHLKAITWKMEKHYRDMQDFEFTIQDGKLYMLQTRNGKRTGLAAVRVAIDMVREGLITQEEAIFRVEPNQLYDFLVPRLVEKGEKIEVLATGLPASPGAAVGQIVFTAEDAVKYHQNGAYRTIILVRGETTPEDIAGMEVAAGILTSRGGMTSHAAVVTRGMGKCCVAGAGDCVVDENAKELRVKGHTYKQGDWISLDGTTGRVIAGQLKTLPAQPDDQDLVKFMSWVDPLRKLNIRANADIPRDAKQARLFGAEGIGLCRTEHMFFAEDRIGHVRAMILANNEKDRRDALKKLLPMQRADFVGLFKAMESLPVTIRLLDPPLHEFLPKREELLVEIQHLEDTKPRSPRLKELRPLLARVEELHEMNPMLGLRGCRLGITFPEITEMQARAILEAAVAVKLKGGDPHVEIMIPLIGSIEEMRHQATIIRRIAADVFKEKGESVDYMVGTMIELPRAALTADQIAEEAEFFSFGTNDLTQTTYGISRDDINNFLPAYLKAGIFKHDPFATLDQAGVGSLVKMATAKGRNTRGNLKVGICGEHGGDPESVKFCHKIGLNYVSCSPFRLLTARLAAAQAAVEESTGTSHTNK</sequence>
<evidence type="ECO:0000256" key="3">
    <source>
        <dbReference type="ARBA" id="ARBA00007837"/>
    </source>
</evidence>